<evidence type="ECO:0000259" key="6">
    <source>
        <dbReference type="Pfam" id="PF01490"/>
    </source>
</evidence>
<organism evidence="7 8">
    <name type="scientific">Callosobruchus maculatus</name>
    <name type="common">Southern cowpea weevil</name>
    <name type="synonym">Pulse bruchid</name>
    <dbReference type="NCBI Taxonomy" id="64391"/>
    <lineage>
        <taxon>Eukaryota</taxon>
        <taxon>Metazoa</taxon>
        <taxon>Ecdysozoa</taxon>
        <taxon>Arthropoda</taxon>
        <taxon>Hexapoda</taxon>
        <taxon>Insecta</taxon>
        <taxon>Pterygota</taxon>
        <taxon>Neoptera</taxon>
        <taxon>Endopterygota</taxon>
        <taxon>Coleoptera</taxon>
        <taxon>Polyphaga</taxon>
        <taxon>Cucujiformia</taxon>
        <taxon>Chrysomeloidea</taxon>
        <taxon>Chrysomelidae</taxon>
        <taxon>Bruchinae</taxon>
        <taxon>Bruchini</taxon>
        <taxon>Callosobruchus</taxon>
    </lineage>
</organism>
<evidence type="ECO:0000256" key="3">
    <source>
        <dbReference type="ARBA" id="ARBA00022989"/>
    </source>
</evidence>
<feature type="transmembrane region" description="Helical" evidence="5">
    <location>
        <begin position="37"/>
        <end position="57"/>
    </location>
</feature>
<feature type="transmembrane region" description="Helical" evidence="5">
    <location>
        <begin position="282"/>
        <end position="301"/>
    </location>
</feature>
<keyword evidence="8" id="KW-1185">Reference proteome</keyword>
<evidence type="ECO:0000256" key="4">
    <source>
        <dbReference type="ARBA" id="ARBA00023136"/>
    </source>
</evidence>
<feature type="transmembrane region" description="Helical" evidence="5">
    <location>
        <begin position="63"/>
        <end position="87"/>
    </location>
</feature>
<comment type="subcellular location">
    <subcellularLocation>
        <location evidence="1">Membrane</location>
        <topology evidence="1">Multi-pass membrane protein</topology>
    </subcellularLocation>
</comment>
<dbReference type="AlphaFoldDB" id="A0A653CCL0"/>
<sequence>FRHVINVFILIYQLGICCVYTVFIGENVHIVLKENDIFIDARLVMLMFLFPLILINYVKNLKFLAPLSTVANAVTVVSFGIILYYLIKQDITMEDRQPIGDYRDFPLFFGTIMPLENEMKTPKAFGGTFGVLNAGMISIIMLYVGMGLFGYLAYGKDVGGSVTYTIGSDIPAQVCQMMLVFAIFITHSLQMYVAVDIVWNQYLSSRFEKNPYQNVYEYIVRTALVIACFCLAVAIPYIDLFISLFGALSLSALGLAFPAIIQLSTYWYSLKGLSGTWIITKNILIMLFAVSGLIVGTSTSLEKIIEKFSPEVNVTTVHL</sequence>
<name>A0A653CCL0_CALMS</name>
<evidence type="ECO:0000256" key="1">
    <source>
        <dbReference type="ARBA" id="ARBA00004141"/>
    </source>
</evidence>
<evidence type="ECO:0000256" key="2">
    <source>
        <dbReference type="ARBA" id="ARBA00022692"/>
    </source>
</evidence>
<dbReference type="PANTHER" id="PTHR22950:SF680">
    <property type="entry name" value="PROTON-COUPLED AMINO ACID TRANSPORTER 4-LIKE PROTEIN"/>
    <property type="match status" value="1"/>
</dbReference>
<dbReference type="Proteomes" id="UP000410492">
    <property type="component" value="Unassembled WGS sequence"/>
</dbReference>
<feature type="transmembrane region" description="Helical" evidence="5">
    <location>
        <begin position="218"/>
        <end position="238"/>
    </location>
</feature>
<feature type="transmembrane region" description="Helical" evidence="5">
    <location>
        <begin position="129"/>
        <end position="154"/>
    </location>
</feature>
<feature type="transmembrane region" description="Helical" evidence="5">
    <location>
        <begin position="6"/>
        <end position="25"/>
    </location>
</feature>
<feature type="domain" description="Amino acid transporter transmembrane" evidence="6">
    <location>
        <begin position="2"/>
        <end position="298"/>
    </location>
</feature>
<reference evidence="7 8" key="1">
    <citation type="submission" date="2019-01" db="EMBL/GenBank/DDBJ databases">
        <authorList>
            <person name="Sayadi A."/>
        </authorList>
    </citation>
    <scope>NUCLEOTIDE SEQUENCE [LARGE SCALE GENOMIC DNA]</scope>
</reference>
<protein>
    <recommendedName>
        <fullName evidence="6">Amino acid transporter transmembrane domain-containing protein</fullName>
    </recommendedName>
</protein>
<keyword evidence="3 5" id="KW-1133">Transmembrane helix</keyword>
<evidence type="ECO:0000256" key="5">
    <source>
        <dbReference type="SAM" id="Phobius"/>
    </source>
</evidence>
<accession>A0A653CCL0</accession>
<dbReference type="Pfam" id="PF01490">
    <property type="entry name" value="Aa_trans"/>
    <property type="match status" value="1"/>
</dbReference>
<gene>
    <name evidence="7" type="ORF">CALMAC_LOCUS7467</name>
</gene>
<dbReference type="EMBL" id="CAACVG010007320">
    <property type="protein sequence ID" value="VEN44800.1"/>
    <property type="molecule type" value="Genomic_DNA"/>
</dbReference>
<feature type="non-terminal residue" evidence="7">
    <location>
        <position position="1"/>
    </location>
</feature>
<dbReference type="GO" id="GO:0015179">
    <property type="term" value="F:L-amino acid transmembrane transporter activity"/>
    <property type="evidence" value="ECO:0007669"/>
    <property type="project" value="TreeGrafter"/>
</dbReference>
<dbReference type="PANTHER" id="PTHR22950">
    <property type="entry name" value="AMINO ACID TRANSPORTER"/>
    <property type="match status" value="1"/>
</dbReference>
<proteinExistence type="predicted"/>
<evidence type="ECO:0000313" key="8">
    <source>
        <dbReference type="Proteomes" id="UP000410492"/>
    </source>
</evidence>
<keyword evidence="4 5" id="KW-0472">Membrane</keyword>
<keyword evidence="2 5" id="KW-0812">Transmembrane</keyword>
<feature type="transmembrane region" description="Helical" evidence="5">
    <location>
        <begin position="174"/>
        <end position="198"/>
    </location>
</feature>
<dbReference type="GO" id="GO:0005774">
    <property type="term" value="C:vacuolar membrane"/>
    <property type="evidence" value="ECO:0007669"/>
    <property type="project" value="TreeGrafter"/>
</dbReference>
<dbReference type="OrthoDB" id="1684102at2759"/>
<evidence type="ECO:0000313" key="7">
    <source>
        <dbReference type="EMBL" id="VEN44800.1"/>
    </source>
</evidence>
<dbReference type="InterPro" id="IPR013057">
    <property type="entry name" value="AA_transpt_TM"/>
</dbReference>
<feature type="transmembrane region" description="Helical" evidence="5">
    <location>
        <begin position="244"/>
        <end position="270"/>
    </location>
</feature>